<feature type="short sequence motif" description="Q motif" evidence="5">
    <location>
        <begin position="150"/>
        <end position="178"/>
    </location>
</feature>
<evidence type="ECO:0000259" key="6">
    <source>
        <dbReference type="PROSITE" id="PS51195"/>
    </source>
</evidence>
<evidence type="ECO:0000313" key="8">
    <source>
        <dbReference type="Proteomes" id="UP000224567"/>
    </source>
</evidence>
<gene>
    <name evidence="7" type="ORF">CQW23_11695</name>
</gene>
<keyword evidence="3 7" id="KW-0347">Helicase</keyword>
<dbReference type="Gene3D" id="3.40.50.300">
    <property type="entry name" value="P-loop containing nucleotide triphosphate hydrolases"/>
    <property type="match status" value="1"/>
</dbReference>
<evidence type="ECO:0000256" key="1">
    <source>
        <dbReference type="ARBA" id="ARBA00022741"/>
    </source>
</evidence>
<protein>
    <submittedName>
        <fullName evidence="7">DEAD-box ATP-dependent RNA helicase 35A</fullName>
    </submittedName>
</protein>
<accession>A0A2G2WQH9</accession>
<keyword evidence="2" id="KW-0378">Hydrolase</keyword>
<dbReference type="InterPro" id="IPR027417">
    <property type="entry name" value="P-loop_NTPase"/>
</dbReference>
<dbReference type="EMBL" id="MLFT02000005">
    <property type="protein sequence ID" value="PHT47487.1"/>
    <property type="molecule type" value="Genomic_DNA"/>
</dbReference>
<dbReference type="Proteomes" id="UP000224567">
    <property type="component" value="Unassembled WGS sequence"/>
</dbReference>
<dbReference type="GO" id="GO:0003724">
    <property type="term" value="F:RNA helicase activity"/>
    <property type="evidence" value="ECO:0007669"/>
    <property type="project" value="InterPro"/>
</dbReference>
<dbReference type="GO" id="GO:0005524">
    <property type="term" value="F:ATP binding"/>
    <property type="evidence" value="ECO:0007669"/>
    <property type="project" value="UniProtKB-KW"/>
</dbReference>
<reference evidence="7 8" key="1">
    <citation type="journal article" date="2017" name="Genome Biol.">
        <title>New reference genome sequences of hot pepper reveal the massive evolution of plant disease-resistance genes by retroduplication.</title>
        <authorList>
            <person name="Kim S."/>
            <person name="Park J."/>
            <person name="Yeom S.I."/>
            <person name="Kim Y.M."/>
            <person name="Seo E."/>
            <person name="Kim K.T."/>
            <person name="Kim M.S."/>
            <person name="Lee J.M."/>
            <person name="Cheong K."/>
            <person name="Shin H.S."/>
            <person name="Kim S.B."/>
            <person name="Han K."/>
            <person name="Lee J."/>
            <person name="Park M."/>
            <person name="Lee H.A."/>
            <person name="Lee H.Y."/>
            <person name="Lee Y."/>
            <person name="Oh S."/>
            <person name="Lee J.H."/>
            <person name="Choi E."/>
            <person name="Choi E."/>
            <person name="Lee S.E."/>
            <person name="Jeon J."/>
            <person name="Kim H."/>
            <person name="Choi G."/>
            <person name="Song H."/>
            <person name="Lee J."/>
            <person name="Lee S.C."/>
            <person name="Kwon J.K."/>
            <person name="Lee H.Y."/>
            <person name="Koo N."/>
            <person name="Hong Y."/>
            <person name="Kim R.W."/>
            <person name="Kang W.H."/>
            <person name="Huh J.H."/>
            <person name="Kang B.C."/>
            <person name="Yang T.J."/>
            <person name="Lee Y.H."/>
            <person name="Bennetzen J.L."/>
            <person name="Choi D."/>
        </authorList>
    </citation>
    <scope>NUCLEOTIDE SEQUENCE [LARGE SCALE GENOMIC DNA]</scope>
    <source>
        <strain evidence="8">cv. PBC81</strain>
    </source>
</reference>
<sequence>MVDPVNMEVEDDDYVEYVPVAKRRVVEAQKILQRRGRSSVMEEEEEEKSKVVEAKRSLLVIATQLKKEQPEITHTEQVVLQEKEMIEHLSDRKTLMSVRELAKGITYTEPLLTGWKPPLSIRRMSKKACDAIRKQWHIIVDGEDIPPPIKNFKDMRFPEPILKKLKAKGIIQPTPIRAGTSCYFIRSRYDRYSFYRLWKDFGFCFATYHGGFAGRGYDAYCSW</sequence>
<evidence type="ECO:0000256" key="2">
    <source>
        <dbReference type="ARBA" id="ARBA00022801"/>
    </source>
</evidence>
<keyword evidence="1" id="KW-0547">Nucleotide-binding</keyword>
<reference evidence="8" key="2">
    <citation type="journal article" date="2017" name="J. Anim. Genet.">
        <title>Multiple reference genome sequences of hot pepper reveal the massive evolution of plant disease resistance genes by retroduplication.</title>
        <authorList>
            <person name="Kim S."/>
            <person name="Park J."/>
            <person name="Yeom S.-I."/>
            <person name="Kim Y.-M."/>
            <person name="Seo E."/>
            <person name="Kim K.-T."/>
            <person name="Kim M.-S."/>
            <person name="Lee J.M."/>
            <person name="Cheong K."/>
            <person name="Shin H.-S."/>
            <person name="Kim S.-B."/>
            <person name="Han K."/>
            <person name="Lee J."/>
            <person name="Park M."/>
            <person name="Lee H.-A."/>
            <person name="Lee H.-Y."/>
            <person name="Lee Y."/>
            <person name="Oh S."/>
            <person name="Lee J.H."/>
            <person name="Choi E."/>
            <person name="Choi E."/>
            <person name="Lee S.E."/>
            <person name="Jeon J."/>
            <person name="Kim H."/>
            <person name="Choi G."/>
            <person name="Song H."/>
            <person name="Lee J."/>
            <person name="Lee S.-C."/>
            <person name="Kwon J.-K."/>
            <person name="Lee H.-Y."/>
            <person name="Koo N."/>
            <person name="Hong Y."/>
            <person name="Kim R.W."/>
            <person name="Kang W.-H."/>
            <person name="Huh J.H."/>
            <person name="Kang B.-C."/>
            <person name="Yang T.-J."/>
            <person name="Lee Y.-H."/>
            <person name="Bennetzen J.L."/>
            <person name="Choi D."/>
        </authorList>
    </citation>
    <scope>NUCLEOTIDE SEQUENCE [LARGE SCALE GENOMIC DNA]</scope>
    <source>
        <strain evidence="8">cv. PBC81</strain>
    </source>
</reference>
<dbReference type="STRING" id="33114.A0A2G2WQH9"/>
<proteinExistence type="predicted"/>
<comment type="caution">
    <text evidence="7">The sequence shown here is derived from an EMBL/GenBank/DDBJ whole genome shotgun (WGS) entry which is preliminary data.</text>
</comment>
<organism evidence="7 8">
    <name type="scientific">Capsicum baccatum</name>
    <name type="common">Peruvian pepper</name>
    <dbReference type="NCBI Taxonomy" id="33114"/>
    <lineage>
        <taxon>Eukaryota</taxon>
        <taxon>Viridiplantae</taxon>
        <taxon>Streptophyta</taxon>
        <taxon>Embryophyta</taxon>
        <taxon>Tracheophyta</taxon>
        <taxon>Spermatophyta</taxon>
        <taxon>Magnoliopsida</taxon>
        <taxon>eudicotyledons</taxon>
        <taxon>Gunneridae</taxon>
        <taxon>Pentapetalae</taxon>
        <taxon>asterids</taxon>
        <taxon>lamiids</taxon>
        <taxon>Solanales</taxon>
        <taxon>Solanaceae</taxon>
        <taxon>Solanoideae</taxon>
        <taxon>Capsiceae</taxon>
        <taxon>Capsicum</taxon>
    </lineage>
</organism>
<name>A0A2G2WQH9_CAPBA</name>
<evidence type="ECO:0000256" key="5">
    <source>
        <dbReference type="PROSITE-ProRule" id="PRU00552"/>
    </source>
</evidence>
<dbReference type="PROSITE" id="PS51195">
    <property type="entry name" value="Q_MOTIF"/>
    <property type="match status" value="1"/>
</dbReference>
<evidence type="ECO:0000256" key="3">
    <source>
        <dbReference type="ARBA" id="ARBA00022806"/>
    </source>
</evidence>
<keyword evidence="4" id="KW-0067">ATP-binding</keyword>
<dbReference type="GO" id="GO:0016787">
    <property type="term" value="F:hydrolase activity"/>
    <property type="evidence" value="ECO:0007669"/>
    <property type="project" value="UniProtKB-KW"/>
</dbReference>
<evidence type="ECO:0000256" key="4">
    <source>
        <dbReference type="ARBA" id="ARBA00022840"/>
    </source>
</evidence>
<feature type="domain" description="DEAD-box RNA helicase Q" evidence="6">
    <location>
        <begin position="150"/>
        <end position="178"/>
    </location>
</feature>
<keyword evidence="8" id="KW-1185">Reference proteome</keyword>
<evidence type="ECO:0000313" key="7">
    <source>
        <dbReference type="EMBL" id="PHT47487.1"/>
    </source>
</evidence>
<dbReference type="OrthoDB" id="1720230at2759"/>
<dbReference type="InterPro" id="IPR014014">
    <property type="entry name" value="RNA_helicase_DEAD_Q_motif"/>
</dbReference>
<dbReference type="AlphaFoldDB" id="A0A2G2WQH9"/>